<dbReference type="STRING" id="574650.SAMN04487966_102296"/>
<organism evidence="2 3">
    <name type="scientific">Micrococcus terreus</name>
    <dbReference type="NCBI Taxonomy" id="574650"/>
    <lineage>
        <taxon>Bacteria</taxon>
        <taxon>Bacillati</taxon>
        <taxon>Actinomycetota</taxon>
        <taxon>Actinomycetes</taxon>
        <taxon>Micrococcales</taxon>
        <taxon>Micrococcaceae</taxon>
        <taxon>Micrococcus</taxon>
    </lineage>
</organism>
<dbReference type="InterPro" id="IPR041657">
    <property type="entry name" value="HTH_17"/>
</dbReference>
<proteinExistence type="predicted"/>
<name>A0A1I7MHB4_9MICC</name>
<dbReference type="NCBIfam" id="TIGR01764">
    <property type="entry name" value="excise"/>
    <property type="match status" value="1"/>
</dbReference>
<feature type="domain" description="Helix-turn-helix" evidence="1">
    <location>
        <begin position="22"/>
        <end position="69"/>
    </location>
</feature>
<evidence type="ECO:0000313" key="2">
    <source>
        <dbReference type="EMBL" id="SFV21323.1"/>
    </source>
</evidence>
<evidence type="ECO:0000259" key="1">
    <source>
        <dbReference type="Pfam" id="PF12728"/>
    </source>
</evidence>
<dbReference type="InterPro" id="IPR009061">
    <property type="entry name" value="DNA-bd_dom_put_sf"/>
</dbReference>
<gene>
    <name evidence="2" type="ORF">SAMN04487966_102296</name>
</gene>
<dbReference type="EMBL" id="FPCG01000002">
    <property type="protein sequence ID" value="SFV21323.1"/>
    <property type="molecule type" value="Genomic_DNA"/>
</dbReference>
<dbReference type="AlphaFoldDB" id="A0A1I7MHB4"/>
<protein>
    <submittedName>
        <fullName evidence="2">DNA binding domain-containing protein, excisionase family</fullName>
    </submittedName>
</protein>
<dbReference type="Pfam" id="PF12728">
    <property type="entry name" value="HTH_17"/>
    <property type="match status" value="1"/>
</dbReference>
<sequence>MPSVQSSTVGHSHARGTIERQLTVKEVADLTGTSVPTVRRWISRGELRAYFYGARVLRIDPADLRKMRREVNPATYAHVSGGGAA</sequence>
<keyword evidence="3" id="KW-1185">Reference proteome</keyword>
<accession>A0A1I7MHB4</accession>
<dbReference type="InterPro" id="IPR010093">
    <property type="entry name" value="SinI_DNA-bd"/>
</dbReference>
<dbReference type="SUPFAM" id="SSF46955">
    <property type="entry name" value="Putative DNA-binding domain"/>
    <property type="match status" value="1"/>
</dbReference>
<dbReference type="GO" id="GO:0003677">
    <property type="term" value="F:DNA binding"/>
    <property type="evidence" value="ECO:0007669"/>
    <property type="project" value="InterPro"/>
</dbReference>
<reference evidence="2 3" key="1">
    <citation type="submission" date="2016-10" db="EMBL/GenBank/DDBJ databases">
        <authorList>
            <person name="de Groot N.N."/>
        </authorList>
    </citation>
    <scope>NUCLEOTIDE SEQUENCE [LARGE SCALE GENOMIC DNA]</scope>
    <source>
        <strain evidence="2 3">CGMCC 1.7054</strain>
    </source>
</reference>
<dbReference type="Proteomes" id="UP000198881">
    <property type="component" value="Unassembled WGS sequence"/>
</dbReference>
<evidence type="ECO:0000313" key="3">
    <source>
        <dbReference type="Proteomes" id="UP000198881"/>
    </source>
</evidence>